<dbReference type="Proteomes" id="UP000022910">
    <property type="component" value="Unassembled WGS sequence"/>
</dbReference>
<dbReference type="SMART" id="SM00225">
    <property type="entry name" value="BTB"/>
    <property type="match status" value="1"/>
</dbReference>
<reference evidence="3 4" key="1">
    <citation type="submission" date="2014-02" db="EMBL/GenBank/DDBJ databases">
        <title>Single nucleus genome sequencing reveals high similarity among nuclei of an endomycorrhizal fungus.</title>
        <authorList>
            <person name="Lin K."/>
            <person name="Geurts R."/>
            <person name="Zhang Z."/>
            <person name="Limpens E."/>
            <person name="Saunders D.G."/>
            <person name="Mu D."/>
            <person name="Pang E."/>
            <person name="Cao H."/>
            <person name="Cha H."/>
            <person name="Lin T."/>
            <person name="Zhou Q."/>
            <person name="Shang Y."/>
            <person name="Li Y."/>
            <person name="Ivanov S."/>
            <person name="Sharma T."/>
            <person name="Velzen R.V."/>
            <person name="Ruijter N.D."/>
            <person name="Aanen D.K."/>
            <person name="Win J."/>
            <person name="Kamoun S."/>
            <person name="Bisseling T."/>
            <person name="Huang S."/>
        </authorList>
    </citation>
    <scope>NUCLEOTIDE SEQUENCE [LARGE SCALE GENOMIC DNA]</scope>
    <source>
        <strain evidence="4">DAOM197198w</strain>
    </source>
</reference>
<feature type="domain" description="BTB" evidence="1">
    <location>
        <begin position="22"/>
        <end position="97"/>
    </location>
</feature>
<dbReference type="OrthoDB" id="2359033at2759"/>
<dbReference type="InterPro" id="IPR011705">
    <property type="entry name" value="BACK"/>
</dbReference>
<dbReference type="PROSITE" id="PS51886">
    <property type="entry name" value="TLDC"/>
    <property type="match status" value="1"/>
</dbReference>
<accession>A0A015IQ79</accession>
<evidence type="ECO:0000313" key="4">
    <source>
        <dbReference type="Proteomes" id="UP000022910"/>
    </source>
</evidence>
<sequence>MIMNFLRILSSKYEKLLEEEDGDVTIIVGEEVNQIPKSFKAHSLILKTQCPWFKIALSKDWARKGEETIVIRKPNISTSTFEIILKYLYCGIISTSHTGKQILDILIAADELNLNEIFKHLQDTLLKSHYEWLQNNFFYVYDIILKHQEFKILQEYFQEIIDDKPDILFYSQDFVKMDKELLINLLKRDNLVMSEIDVWRKLIEWGIENSKISKPLISNWDVEDFVKLKTILDQCITSIRFNNISSNDFYFEVRPYEKILSEQMKEDLIRYHMTSSSEYGLLSSRKGVIDSNLITSLNATTLVKSIIKRTDKNYFRFAEIPYEFRLLLRGSQDGFNHVIFQSKCAEKGPTIVVMRISGSRKIIGGYNPATWKINKGQNFGNTRFINCTDSFIFSFNGAPEMSNIISPIRDYKNAIRYSSNGFTGPVFGDGDLVMTGENFKTDKSCYCKKASYQESIMDSTEKFSVDEYEVFELVKKPEPIIAATPIPSFGSPFAFPATTHPSFGGFGGFGR</sequence>
<dbReference type="SMR" id="A0A015IQ79"/>
<dbReference type="CDD" id="cd18186">
    <property type="entry name" value="BTB_POZ_ZBTB_KLHL-like"/>
    <property type="match status" value="1"/>
</dbReference>
<dbReference type="Gene3D" id="3.30.710.10">
    <property type="entry name" value="Potassium Channel Kv1.1, Chain A"/>
    <property type="match status" value="1"/>
</dbReference>
<dbReference type="SUPFAM" id="SSF54695">
    <property type="entry name" value="POZ domain"/>
    <property type="match status" value="1"/>
</dbReference>
<proteinExistence type="predicted"/>
<organism evidence="3 4">
    <name type="scientific">Rhizophagus irregularis (strain DAOM 197198w)</name>
    <name type="common">Glomus intraradices</name>
    <dbReference type="NCBI Taxonomy" id="1432141"/>
    <lineage>
        <taxon>Eukaryota</taxon>
        <taxon>Fungi</taxon>
        <taxon>Fungi incertae sedis</taxon>
        <taxon>Mucoromycota</taxon>
        <taxon>Glomeromycotina</taxon>
        <taxon>Glomeromycetes</taxon>
        <taxon>Glomerales</taxon>
        <taxon>Glomeraceae</taxon>
        <taxon>Rhizophagus</taxon>
    </lineage>
</organism>
<dbReference type="Pfam" id="PF07534">
    <property type="entry name" value="TLD"/>
    <property type="match status" value="1"/>
</dbReference>
<dbReference type="InterPro" id="IPR006571">
    <property type="entry name" value="TLDc_dom"/>
</dbReference>
<feature type="domain" description="TLDc" evidence="2">
    <location>
        <begin position="292"/>
        <end position="474"/>
    </location>
</feature>
<evidence type="ECO:0000259" key="2">
    <source>
        <dbReference type="PROSITE" id="PS51886"/>
    </source>
</evidence>
<gene>
    <name evidence="3" type="ORF">RirG_216740</name>
</gene>
<dbReference type="Pfam" id="PF00651">
    <property type="entry name" value="BTB"/>
    <property type="match status" value="1"/>
</dbReference>
<dbReference type="InterPro" id="IPR000210">
    <property type="entry name" value="BTB/POZ_dom"/>
</dbReference>
<dbReference type="EMBL" id="JEMT01027740">
    <property type="protein sequence ID" value="EXX56400.1"/>
    <property type="molecule type" value="Genomic_DNA"/>
</dbReference>
<dbReference type="HOGENOM" id="CLU_021542_0_2_1"/>
<name>A0A015IQ79_RHIIW</name>
<dbReference type="PROSITE" id="PS50097">
    <property type="entry name" value="BTB"/>
    <property type="match status" value="1"/>
</dbReference>
<dbReference type="InterPro" id="IPR011333">
    <property type="entry name" value="SKP1/BTB/POZ_sf"/>
</dbReference>
<dbReference type="Gene3D" id="1.25.40.420">
    <property type="match status" value="1"/>
</dbReference>
<dbReference type="AlphaFoldDB" id="A0A015IQ79"/>
<evidence type="ECO:0008006" key="5">
    <source>
        <dbReference type="Google" id="ProtNLM"/>
    </source>
</evidence>
<dbReference type="Pfam" id="PF07707">
    <property type="entry name" value="BACK"/>
    <property type="match status" value="1"/>
</dbReference>
<evidence type="ECO:0000259" key="1">
    <source>
        <dbReference type="PROSITE" id="PS50097"/>
    </source>
</evidence>
<evidence type="ECO:0000313" key="3">
    <source>
        <dbReference type="EMBL" id="EXX56400.1"/>
    </source>
</evidence>
<dbReference type="PANTHER" id="PTHR45774:SF3">
    <property type="entry name" value="BTB (POZ) DOMAIN-CONTAINING 2B-RELATED"/>
    <property type="match status" value="1"/>
</dbReference>
<protein>
    <recommendedName>
        <fullName evidence="5">Kelch-like protein 17</fullName>
    </recommendedName>
</protein>
<keyword evidence="4" id="KW-1185">Reference proteome</keyword>
<dbReference type="PANTHER" id="PTHR45774">
    <property type="entry name" value="BTB/POZ DOMAIN-CONTAINING"/>
    <property type="match status" value="1"/>
</dbReference>
<comment type="caution">
    <text evidence="3">The sequence shown here is derived from an EMBL/GenBank/DDBJ whole genome shotgun (WGS) entry which is preliminary data.</text>
</comment>